<dbReference type="Proteomes" id="UP000008561">
    <property type="component" value="Chromosome"/>
</dbReference>
<dbReference type="EMBL" id="CP000859">
    <property type="protein sequence ID" value="ABW66104.1"/>
    <property type="molecule type" value="Genomic_DNA"/>
</dbReference>
<comment type="catalytic activity">
    <reaction evidence="7 8">
        <text>L-threonylcarbamoyladenylate + adenosine(37) in tRNA = N(6)-L-threonylcarbamoyladenosine(37) in tRNA + AMP + H(+)</text>
        <dbReference type="Rhea" id="RHEA:37059"/>
        <dbReference type="Rhea" id="RHEA-COMP:10162"/>
        <dbReference type="Rhea" id="RHEA-COMP:10163"/>
        <dbReference type="ChEBI" id="CHEBI:15378"/>
        <dbReference type="ChEBI" id="CHEBI:73682"/>
        <dbReference type="ChEBI" id="CHEBI:74411"/>
        <dbReference type="ChEBI" id="CHEBI:74418"/>
        <dbReference type="ChEBI" id="CHEBI:456215"/>
        <dbReference type="EC" id="2.3.1.234"/>
    </reaction>
</comment>
<dbReference type="InterPro" id="IPR000905">
    <property type="entry name" value="Gcp-like_dom"/>
</dbReference>
<dbReference type="PRINTS" id="PR00789">
    <property type="entry name" value="OSIALOPTASE"/>
</dbReference>
<dbReference type="InterPro" id="IPR043129">
    <property type="entry name" value="ATPase_NBD"/>
</dbReference>
<organism evidence="10 11">
    <name type="scientific">Desulfosudis oleivorans (strain DSM 6200 / JCM 39069 / Hxd3)</name>
    <name type="common">Desulfococcus oleovorans</name>
    <dbReference type="NCBI Taxonomy" id="96561"/>
    <lineage>
        <taxon>Bacteria</taxon>
        <taxon>Pseudomonadati</taxon>
        <taxon>Thermodesulfobacteriota</taxon>
        <taxon>Desulfobacteria</taxon>
        <taxon>Desulfobacterales</taxon>
        <taxon>Desulfosudaceae</taxon>
        <taxon>Desulfosudis</taxon>
    </lineage>
</organism>
<dbReference type="InterPro" id="IPR022450">
    <property type="entry name" value="TsaD"/>
</dbReference>
<keyword evidence="5 8" id="KW-0408">Iron</keyword>
<feature type="binding site" evidence="8">
    <location>
        <position position="329"/>
    </location>
    <ligand>
        <name>Fe cation</name>
        <dbReference type="ChEBI" id="CHEBI:24875"/>
    </ligand>
</feature>
<dbReference type="GO" id="GO:0002949">
    <property type="term" value="P:tRNA threonylcarbamoyladenosine modification"/>
    <property type="evidence" value="ECO:0007669"/>
    <property type="project" value="UniProtKB-UniRule"/>
</dbReference>
<dbReference type="GO" id="GO:0005737">
    <property type="term" value="C:cytoplasm"/>
    <property type="evidence" value="ECO:0007669"/>
    <property type="project" value="UniProtKB-SubCell"/>
</dbReference>
<comment type="cofactor">
    <cofactor evidence="8">
        <name>Fe(2+)</name>
        <dbReference type="ChEBI" id="CHEBI:29033"/>
    </cofactor>
    <text evidence="8">Binds 1 Fe(2+) ion per subunit.</text>
</comment>
<dbReference type="CDD" id="cd24133">
    <property type="entry name" value="ASKHA_NBD_TsaD_bac"/>
    <property type="match status" value="1"/>
</dbReference>
<gene>
    <name evidence="8" type="primary">tsaD</name>
    <name evidence="10" type="ordered locus">Dole_0294</name>
</gene>
<dbReference type="eggNOG" id="COG0533">
    <property type="taxonomic scope" value="Bacteria"/>
</dbReference>
<feature type="binding site" evidence="8">
    <location>
        <position position="212"/>
    </location>
    <ligand>
        <name>substrate</name>
    </ligand>
</feature>
<dbReference type="KEGG" id="dol:Dole_0294"/>
<feature type="binding site" evidence="8">
    <location>
        <position position="143"/>
    </location>
    <ligand>
        <name>Fe cation</name>
        <dbReference type="ChEBI" id="CHEBI:24875"/>
    </ligand>
</feature>
<evidence type="ECO:0000256" key="1">
    <source>
        <dbReference type="ARBA" id="ARBA00022490"/>
    </source>
</evidence>
<feature type="binding site" evidence="8">
    <location>
        <position position="301"/>
    </location>
    <ligand>
        <name>substrate</name>
    </ligand>
</feature>
<keyword evidence="11" id="KW-1185">Reference proteome</keyword>
<keyword evidence="4 8" id="KW-0479">Metal-binding</keyword>
<dbReference type="PANTHER" id="PTHR11735:SF6">
    <property type="entry name" value="TRNA N6-ADENOSINE THREONYLCARBAMOYLTRANSFERASE, MITOCHONDRIAL"/>
    <property type="match status" value="1"/>
</dbReference>
<dbReference type="AlphaFoldDB" id="A8ZS86"/>
<keyword evidence="1 8" id="KW-0963">Cytoplasm</keyword>
<dbReference type="Gene3D" id="3.30.420.40">
    <property type="match status" value="2"/>
</dbReference>
<dbReference type="STRING" id="96561.Dole_0294"/>
<dbReference type="PANTHER" id="PTHR11735">
    <property type="entry name" value="TRNA N6-ADENOSINE THREONYLCARBAMOYLTRANSFERASE"/>
    <property type="match status" value="1"/>
</dbReference>
<dbReference type="SUPFAM" id="SSF53067">
    <property type="entry name" value="Actin-like ATPase domain"/>
    <property type="match status" value="1"/>
</dbReference>
<feature type="domain" description="Gcp-like" evidence="9">
    <location>
        <begin position="52"/>
        <end position="335"/>
    </location>
</feature>
<evidence type="ECO:0000256" key="6">
    <source>
        <dbReference type="ARBA" id="ARBA00023315"/>
    </source>
</evidence>
<dbReference type="GO" id="GO:0005506">
    <property type="term" value="F:iron ion binding"/>
    <property type="evidence" value="ECO:0007669"/>
    <property type="project" value="UniProtKB-UniRule"/>
</dbReference>
<sequence>MFLQRFSFAFLFRFRSRFRHGQPDMKLPRTILGIETSCDETGAAVVADGRRVLSSVVSSQVALHSPYGGVVPELASRKHIEHILPVVRQALAEAGLKTGDIDAVAATQGPGLVGALLVGFSFAKAFAYAANVPMVGVNHLNGHLASLFLTDDPPAIPFVALLASGGHTAIYHVTGPVTSTLMGQTRDDAAGEAYDKVAKMMGLGYPGGAVIDNLAAQGDPAKYAFTRPYLDKAAFDFSFSGIKTAARRFIQEAGDALAPESPHIAAGFQEAVADVLCYKLVHAAKVKKCGHMALVGGVAANRRIGEKLRHAAKQEGLVVHIPPPAWCGDNAAMIGAAGFFQLAAGAEPVDLSADVYSRVA</sequence>
<keyword evidence="2 8" id="KW-0808">Transferase</keyword>
<protein>
    <recommendedName>
        <fullName evidence="8">tRNA N6-adenosine threonylcarbamoyltransferase</fullName>
        <ecNumber evidence="8">2.3.1.234</ecNumber>
    </recommendedName>
    <alternativeName>
        <fullName evidence="8">N6-L-threonylcarbamoyladenine synthase</fullName>
        <shortName evidence="8">t(6)A synthase</shortName>
    </alternativeName>
    <alternativeName>
        <fullName evidence="8">t(6)A37 threonylcarbamoyladenosine biosynthesis protein TsaD</fullName>
    </alternativeName>
    <alternativeName>
        <fullName evidence="8">tRNA threonylcarbamoyladenosine biosynthesis protein TsaD</fullName>
    </alternativeName>
</protein>
<keyword evidence="6 8" id="KW-0012">Acyltransferase</keyword>
<dbReference type="GO" id="GO:0006508">
    <property type="term" value="P:proteolysis"/>
    <property type="evidence" value="ECO:0007669"/>
    <property type="project" value="UniProtKB-KW"/>
</dbReference>
<dbReference type="InterPro" id="IPR017861">
    <property type="entry name" value="KAE1/TsaD"/>
</dbReference>
<comment type="function">
    <text evidence="8">Required for the formation of a threonylcarbamoyl group on adenosine at position 37 (t(6)A37) in tRNAs that read codons beginning with adenine. Is involved in the transfer of the threonylcarbamoyl moiety of threonylcarbamoyl-AMP (TC-AMP) to the N6 group of A37, together with TsaE and TsaB. TsaD likely plays a direct catalytic role in this reaction.</text>
</comment>
<comment type="subcellular location">
    <subcellularLocation>
        <location evidence="8">Cytoplasm</location>
    </subcellularLocation>
</comment>
<evidence type="ECO:0000256" key="8">
    <source>
        <dbReference type="HAMAP-Rule" id="MF_01445"/>
    </source>
</evidence>
<evidence type="ECO:0000313" key="11">
    <source>
        <dbReference type="Proteomes" id="UP000008561"/>
    </source>
</evidence>
<dbReference type="HOGENOM" id="CLU_023208_0_2_7"/>
<comment type="similarity">
    <text evidence="8">Belongs to the KAE1 / TsaD family.</text>
</comment>
<keyword evidence="3 8" id="KW-0819">tRNA processing</keyword>
<dbReference type="EC" id="2.3.1.234" evidence="8"/>
<evidence type="ECO:0000256" key="3">
    <source>
        <dbReference type="ARBA" id="ARBA00022694"/>
    </source>
</evidence>
<keyword evidence="10" id="KW-0378">Hydrolase</keyword>
<accession>A8ZS86</accession>
<dbReference type="NCBIfam" id="TIGR03723">
    <property type="entry name" value="T6A_TsaD_YgjD"/>
    <property type="match status" value="1"/>
</dbReference>
<evidence type="ECO:0000256" key="5">
    <source>
        <dbReference type="ARBA" id="ARBA00023004"/>
    </source>
</evidence>
<evidence type="ECO:0000256" key="2">
    <source>
        <dbReference type="ARBA" id="ARBA00022679"/>
    </source>
</evidence>
<evidence type="ECO:0000256" key="4">
    <source>
        <dbReference type="ARBA" id="ARBA00022723"/>
    </source>
</evidence>
<dbReference type="NCBIfam" id="TIGR00329">
    <property type="entry name" value="gcp_kae1"/>
    <property type="match status" value="1"/>
</dbReference>
<dbReference type="HAMAP" id="MF_01445">
    <property type="entry name" value="TsaD"/>
    <property type="match status" value="1"/>
</dbReference>
<evidence type="ECO:0000259" key="9">
    <source>
        <dbReference type="Pfam" id="PF00814"/>
    </source>
</evidence>
<proteinExistence type="inferred from homology"/>
<feature type="binding site" evidence="8">
    <location>
        <begin position="162"/>
        <end position="166"/>
    </location>
    <ligand>
        <name>substrate</name>
    </ligand>
</feature>
<reference evidence="10 11" key="1">
    <citation type="submission" date="2007-10" db="EMBL/GenBank/DDBJ databases">
        <title>Complete sequence of Desulfococcus oleovorans Hxd3.</title>
        <authorList>
            <consortium name="US DOE Joint Genome Institute"/>
            <person name="Copeland A."/>
            <person name="Lucas S."/>
            <person name="Lapidus A."/>
            <person name="Barry K."/>
            <person name="Glavina del Rio T."/>
            <person name="Dalin E."/>
            <person name="Tice H."/>
            <person name="Pitluck S."/>
            <person name="Kiss H."/>
            <person name="Brettin T."/>
            <person name="Bruce D."/>
            <person name="Detter J.C."/>
            <person name="Han C."/>
            <person name="Schmutz J."/>
            <person name="Larimer F."/>
            <person name="Land M."/>
            <person name="Hauser L."/>
            <person name="Kyrpides N."/>
            <person name="Kim E."/>
            <person name="Wawrik B."/>
            <person name="Richardson P."/>
        </authorList>
    </citation>
    <scope>NUCLEOTIDE SEQUENCE [LARGE SCALE GENOMIC DNA]</scope>
    <source>
        <strain evidence="11">DSM 6200 / JCM 39069 / Hxd3</strain>
    </source>
</reference>
<dbReference type="FunFam" id="3.30.420.40:FF:000040">
    <property type="entry name" value="tRNA N6-adenosine threonylcarbamoyltransferase"/>
    <property type="match status" value="1"/>
</dbReference>
<feature type="binding site" evidence="8">
    <location>
        <position position="208"/>
    </location>
    <ligand>
        <name>substrate</name>
    </ligand>
</feature>
<dbReference type="Pfam" id="PF00814">
    <property type="entry name" value="TsaD"/>
    <property type="match status" value="1"/>
</dbReference>
<evidence type="ECO:0000313" key="10">
    <source>
        <dbReference type="EMBL" id="ABW66104.1"/>
    </source>
</evidence>
<dbReference type="GO" id="GO:0008233">
    <property type="term" value="F:peptidase activity"/>
    <property type="evidence" value="ECO:0007669"/>
    <property type="project" value="UniProtKB-KW"/>
</dbReference>
<name>A8ZS86_DESOH</name>
<feature type="binding site" evidence="8">
    <location>
        <position position="195"/>
    </location>
    <ligand>
        <name>substrate</name>
    </ligand>
</feature>
<feature type="binding site" evidence="8">
    <location>
        <position position="139"/>
    </location>
    <ligand>
        <name>Fe cation</name>
        <dbReference type="ChEBI" id="CHEBI:24875"/>
    </ligand>
</feature>
<dbReference type="GO" id="GO:0061711">
    <property type="term" value="F:tRNA N(6)-L-threonylcarbamoyladenine synthase activity"/>
    <property type="evidence" value="ECO:0007669"/>
    <property type="project" value="UniProtKB-EC"/>
</dbReference>
<evidence type="ECO:0000256" key="7">
    <source>
        <dbReference type="ARBA" id="ARBA00048117"/>
    </source>
</evidence>
<keyword evidence="10" id="KW-0645">Protease</keyword>